<evidence type="ECO:0000313" key="3">
    <source>
        <dbReference type="Proteomes" id="UP000623842"/>
    </source>
</evidence>
<keyword evidence="1" id="KW-0812">Transmembrane</keyword>
<feature type="transmembrane region" description="Helical" evidence="1">
    <location>
        <begin position="154"/>
        <end position="173"/>
    </location>
</feature>
<proteinExistence type="predicted"/>
<keyword evidence="3" id="KW-1185">Reference proteome</keyword>
<accession>A0A919BIK4</accession>
<dbReference type="Proteomes" id="UP000623842">
    <property type="component" value="Unassembled WGS sequence"/>
</dbReference>
<gene>
    <name evidence="2" type="ORF">GCM10017161_23130</name>
</gene>
<dbReference type="Pfam" id="PF22564">
    <property type="entry name" value="HAAS"/>
    <property type="match status" value="1"/>
</dbReference>
<keyword evidence="1" id="KW-0472">Membrane</keyword>
<dbReference type="RefSeq" id="WP_189770666.1">
    <property type="nucleotide sequence ID" value="NZ_BNCK01000005.1"/>
</dbReference>
<reference evidence="2" key="1">
    <citation type="journal article" date="2014" name="Int. J. Syst. Evol. Microbiol.">
        <title>Complete genome sequence of Corynebacterium casei LMG S-19264T (=DSM 44701T), isolated from a smear-ripened cheese.</title>
        <authorList>
            <consortium name="US DOE Joint Genome Institute (JGI-PGF)"/>
            <person name="Walter F."/>
            <person name="Albersmeier A."/>
            <person name="Kalinowski J."/>
            <person name="Ruckert C."/>
        </authorList>
    </citation>
    <scope>NUCLEOTIDE SEQUENCE</scope>
    <source>
        <strain evidence="2">KCTC 42731</strain>
    </source>
</reference>
<evidence type="ECO:0000256" key="1">
    <source>
        <dbReference type="SAM" id="Phobius"/>
    </source>
</evidence>
<comment type="caution">
    <text evidence="2">The sequence shown here is derived from an EMBL/GenBank/DDBJ whole genome shotgun (WGS) entry which is preliminary data.</text>
</comment>
<name>A0A919BIK4_9GAMM</name>
<organism evidence="2 3">
    <name type="scientific">Thalassotalea marina</name>
    <dbReference type="NCBI Taxonomy" id="1673741"/>
    <lineage>
        <taxon>Bacteria</taxon>
        <taxon>Pseudomonadati</taxon>
        <taxon>Pseudomonadota</taxon>
        <taxon>Gammaproteobacteria</taxon>
        <taxon>Alteromonadales</taxon>
        <taxon>Colwelliaceae</taxon>
        <taxon>Thalassotalea</taxon>
    </lineage>
</organism>
<keyword evidence="1" id="KW-1133">Transmembrane helix</keyword>
<evidence type="ECO:0008006" key="4">
    <source>
        <dbReference type="Google" id="ProtNLM"/>
    </source>
</evidence>
<protein>
    <recommendedName>
        <fullName evidence="4">DUF1700 domain-containing protein</fullName>
    </recommendedName>
</protein>
<dbReference type="EMBL" id="BNCK01000005">
    <property type="protein sequence ID" value="GHF94263.1"/>
    <property type="molecule type" value="Genomic_DNA"/>
</dbReference>
<dbReference type="AlphaFoldDB" id="A0A919BIK4"/>
<reference evidence="2" key="2">
    <citation type="submission" date="2020-09" db="EMBL/GenBank/DDBJ databases">
        <authorList>
            <person name="Sun Q."/>
            <person name="Kim S."/>
        </authorList>
    </citation>
    <scope>NUCLEOTIDE SEQUENCE</scope>
    <source>
        <strain evidence="2">KCTC 42731</strain>
    </source>
</reference>
<sequence>MSNREVIHQYLKNLSTYLSRLNKEEATEVIKEIESHILDVVEAKEQAGEKVDANAILAGFGSPRELAEQYVAHMLEGTPPPVGFNAIQTVKKGITRGAYYGMFAFGVSVSTLLILVGLAKFFLPDQIGLWSSTHGNSVILAFAADTQPNAEELLGYWLAPIAVLLGLGVAKLTKSVLRVLKHHL</sequence>
<evidence type="ECO:0000313" key="2">
    <source>
        <dbReference type="EMBL" id="GHF94263.1"/>
    </source>
</evidence>
<feature type="transmembrane region" description="Helical" evidence="1">
    <location>
        <begin position="98"/>
        <end position="123"/>
    </location>
</feature>